<name>A0A2D6M0B6_9ARCH</name>
<organism evidence="2 3">
    <name type="scientific">Candidatus Iainarchaeum sp</name>
    <dbReference type="NCBI Taxonomy" id="3101447"/>
    <lineage>
        <taxon>Archaea</taxon>
        <taxon>Candidatus Iainarchaeota</taxon>
        <taxon>Candidatus Iainarchaeia</taxon>
        <taxon>Candidatus Iainarchaeales</taxon>
        <taxon>Candidatus Iainarchaeaceae</taxon>
        <taxon>Candidatus Iainarchaeum</taxon>
    </lineage>
</organism>
<proteinExistence type="predicted"/>
<dbReference type="EMBL" id="NZBU01000003">
    <property type="protein sequence ID" value="MAG21839.1"/>
    <property type="molecule type" value="Genomic_DNA"/>
</dbReference>
<reference evidence="3" key="1">
    <citation type="submission" date="2017-09" db="EMBL/GenBank/DDBJ databases">
        <title>The Reconstruction of 2,631 Draft Metagenome-Assembled Genomes from the Global Oceans.</title>
        <authorList>
            <person name="Tully B.J."/>
            <person name="Graham E.D."/>
            <person name="Heidelberg J.F."/>
        </authorList>
    </citation>
    <scope>NUCLEOTIDE SEQUENCE [LARGE SCALE GENOMIC DNA]</scope>
</reference>
<gene>
    <name evidence="2" type="ORF">CL943_00850</name>
</gene>
<comment type="caution">
    <text evidence="2">The sequence shown here is derived from an EMBL/GenBank/DDBJ whole genome shotgun (WGS) entry which is preliminary data.</text>
</comment>
<dbReference type="AlphaFoldDB" id="A0A2D6M0B6"/>
<sequence length="855" mass="93685">MNHKYLLTLLAFLILINSAFAGWGCEAIEVSGDIGKYTSLLEGTDENFHISHEDETNDDLRYCEGSFQNWTCEAVETANDVGKFSSMVEGADGNFHISHLDDSTDDLRYCEGTIGDWACETVDSTGNVGYWTDIIEGADNNFHISHEDFSGNDKLHYCEGTMGDWTCQVVHDSAVYSLLYSQTAILEGADTNLHILFSSITHNLQYCEGTGNTNWTCQQIDYVGSGNGQDETDLIEGTDGNLHIVHEDNITNHLRYCEGTSDANWVCKAIDTSTDVGSYPTILEGADTNLHITHYDDSTNDLRYCYGNWDDNFTCQTIESQNDVGQMGYLIEATAGNLIISYRGNTGLDLRYCVEDNTAPTTGWDGNVSWQNVDANVTLTCNESDTNCASTRYRLDTDATSTVSYGTWTTYDANIFVGNDGNWAVDFNSTDYASNIGDTNTFYILVDSTTPATPTITTPTAPHLPDINLTYSATDATSGIKKYWISLTGTNYTDNGTATTYTTACGHTSRTFYLKATDNADNNSNTTTTTFSCLGGGEEPRCGDNECNGSETAATCPGDCSPKCGDNVCTGTESIETCPLDCVGCGDGKCDDTENCETCETDCGECEQEGEKILEQTTEKQPTQEQIDLVLKEAGLGEQAKQKATEAIGKIEAKRNIVVTQISQDNTTKYKTKIKLIIKNKTQKRMQNIEIIEQIPKQIAANANLVKSNHEFEILKTDPIIRFNIPQTRVGEQTEIVYTIETRAEENTIQQWTPPIITNFQETKPLPTECNTNADCEDNNPCTTKKCLNQNCSYIPKTDGTSCGYGSTCKQSQCKETAGIISGGTIAGINTIIVAAGIIIIATATYTIYSIYLKQ</sequence>
<keyword evidence="1" id="KW-1133">Transmembrane helix</keyword>
<protein>
    <submittedName>
        <fullName evidence="2">Uncharacterized protein</fullName>
    </submittedName>
</protein>
<dbReference type="Proteomes" id="UP000226592">
    <property type="component" value="Unassembled WGS sequence"/>
</dbReference>
<evidence type="ECO:0000313" key="3">
    <source>
        <dbReference type="Proteomes" id="UP000226592"/>
    </source>
</evidence>
<accession>A0A2D6M0B6</accession>
<feature type="transmembrane region" description="Helical" evidence="1">
    <location>
        <begin position="832"/>
        <end position="852"/>
    </location>
</feature>
<keyword evidence="1" id="KW-0812">Transmembrane</keyword>
<evidence type="ECO:0000256" key="1">
    <source>
        <dbReference type="SAM" id="Phobius"/>
    </source>
</evidence>
<evidence type="ECO:0000313" key="2">
    <source>
        <dbReference type="EMBL" id="MAG21839.1"/>
    </source>
</evidence>
<keyword evidence="1" id="KW-0472">Membrane</keyword>